<dbReference type="PROSITE" id="PS50097">
    <property type="entry name" value="BTB"/>
    <property type="match status" value="1"/>
</dbReference>
<dbReference type="Proteomes" id="UP001161017">
    <property type="component" value="Unassembled WGS sequence"/>
</dbReference>
<proteinExistence type="predicted"/>
<name>A0AA43QJU9_9LECA</name>
<dbReference type="InterPro" id="IPR011333">
    <property type="entry name" value="SKP1/BTB/POZ_sf"/>
</dbReference>
<evidence type="ECO:0000256" key="1">
    <source>
        <dbReference type="SAM" id="MobiDB-lite"/>
    </source>
</evidence>
<protein>
    <recommendedName>
        <fullName evidence="2">BTB domain-containing protein</fullName>
    </recommendedName>
</protein>
<reference evidence="3" key="1">
    <citation type="journal article" date="2023" name="Genome Biol. Evol.">
        <title>First Whole Genome Sequence and Flow Cytometry Genome Size Data for the Lichen-Forming Fungus Ramalina farinacea (Ascomycota).</title>
        <authorList>
            <person name="Llewellyn T."/>
            <person name="Mian S."/>
            <person name="Hill R."/>
            <person name="Leitch I.J."/>
            <person name="Gaya E."/>
        </authorList>
    </citation>
    <scope>NUCLEOTIDE SEQUENCE</scope>
    <source>
        <strain evidence="3">LIQ254RAFAR</strain>
    </source>
</reference>
<organism evidence="3 4">
    <name type="scientific">Ramalina farinacea</name>
    <dbReference type="NCBI Taxonomy" id="258253"/>
    <lineage>
        <taxon>Eukaryota</taxon>
        <taxon>Fungi</taxon>
        <taxon>Dikarya</taxon>
        <taxon>Ascomycota</taxon>
        <taxon>Pezizomycotina</taxon>
        <taxon>Lecanoromycetes</taxon>
        <taxon>OSLEUM clade</taxon>
        <taxon>Lecanoromycetidae</taxon>
        <taxon>Lecanorales</taxon>
        <taxon>Lecanorineae</taxon>
        <taxon>Ramalinaceae</taxon>
        <taxon>Ramalina</taxon>
    </lineage>
</organism>
<dbReference type="EMBL" id="JAPUFD010000006">
    <property type="protein sequence ID" value="MDI1487825.1"/>
    <property type="molecule type" value="Genomic_DNA"/>
</dbReference>
<evidence type="ECO:0000313" key="3">
    <source>
        <dbReference type="EMBL" id="MDI1487825.1"/>
    </source>
</evidence>
<dbReference type="PANTHER" id="PTHR47843">
    <property type="entry name" value="BTB DOMAIN-CONTAINING PROTEIN-RELATED"/>
    <property type="match status" value="1"/>
</dbReference>
<accession>A0AA43QJU9</accession>
<keyword evidence="4" id="KW-1185">Reference proteome</keyword>
<comment type="caution">
    <text evidence="3">The sequence shown here is derived from an EMBL/GenBank/DDBJ whole genome shotgun (WGS) entry which is preliminary data.</text>
</comment>
<dbReference type="CDD" id="cd18186">
    <property type="entry name" value="BTB_POZ_ZBTB_KLHL-like"/>
    <property type="match status" value="1"/>
</dbReference>
<sequence length="272" mass="31268">MSTYADKPDKPLNEYAIPAACHHHDALANAECHFSCLSLSLSFLNLLVHIYVGEENTHWLLHERLLCYHSPFFRRVFYSKDFEASQSKSYGLPDAEDPPFELFVGWLYSKTVKPPTIEKDIGLLLDLYLLSDKLEIEKLGGEVVDAVRNYYHNQETYPGLRRVQYIYANTKEENEMREMMVGCVARFLTLGDKIPAHWENALKKNGQLSVDIIRSVQQWHLDQRAIPDVRDLSQERGREHVGFSKVERPLSSNGIKEEEEDQHSGLNSNGST</sequence>
<evidence type="ECO:0000259" key="2">
    <source>
        <dbReference type="PROSITE" id="PS50097"/>
    </source>
</evidence>
<dbReference type="InterPro" id="IPR000210">
    <property type="entry name" value="BTB/POZ_dom"/>
</dbReference>
<dbReference type="PANTHER" id="PTHR47843:SF2">
    <property type="entry name" value="BTB DOMAIN-CONTAINING PROTEIN"/>
    <property type="match status" value="1"/>
</dbReference>
<feature type="compositionally biased region" description="Basic and acidic residues" evidence="1">
    <location>
        <begin position="237"/>
        <end position="248"/>
    </location>
</feature>
<dbReference type="Gene3D" id="3.30.710.10">
    <property type="entry name" value="Potassium Channel Kv1.1, Chain A"/>
    <property type="match status" value="1"/>
</dbReference>
<dbReference type="SUPFAM" id="SSF54695">
    <property type="entry name" value="POZ domain"/>
    <property type="match status" value="1"/>
</dbReference>
<dbReference type="AlphaFoldDB" id="A0AA43QJU9"/>
<dbReference type="Pfam" id="PF00651">
    <property type="entry name" value="BTB"/>
    <property type="match status" value="1"/>
</dbReference>
<gene>
    <name evidence="3" type="ORF">OHK93_007098</name>
</gene>
<feature type="region of interest" description="Disordered" evidence="1">
    <location>
        <begin position="237"/>
        <end position="272"/>
    </location>
</feature>
<feature type="domain" description="BTB" evidence="2">
    <location>
        <begin position="46"/>
        <end position="116"/>
    </location>
</feature>
<evidence type="ECO:0000313" key="4">
    <source>
        <dbReference type="Proteomes" id="UP001161017"/>
    </source>
</evidence>